<dbReference type="STRING" id="455.Ljam_2341"/>
<protein>
    <submittedName>
        <fullName evidence="1">Uncharacterized protein</fullName>
    </submittedName>
</protein>
<dbReference type="AlphaFoldDB" id="A0A0W0UJQ1"/>
<reference evidence="1 2" key="1">
    <citation type="submission" date="2015-11" db="EMBL/GenBank/DDBJ databases">
        <title>Genomic analysis of 38 Legionella species identifies large and diverse effector repertoires.</title>
        <authorList>
            <person name="Burstein D."/>
            <person name="Amaro F."/>
            <person name="Zusman T."/>
            <person name="Lifshitz Z."/>
            <person name="Cohen O."/>
            <person name="Gilbert J.A."/>
            <person name="Pupko T."/>
            <person name="Shuman H.A."/>
            <person name="Segal G."/>
        </authorList>
    </citation>
    <scope>NUCLEOTIDE SEQUENCE [LARGE SCALE GENOMIC DNA]</scope>
    <source>
        <strain evidence="1 2">JA-26-G1-E2</strain>
    </source>
</reference>
<organism evidence="1 2">
    <name type="scientific">Legionella jamestowniensis</name>
    <dbReference type="NCBI Taxonomy" id="455"/>
    <lineage>
        <taxon>Bacteria</taxon>
        <taxon>Pseudomonadati</taxon>
        <taxon>Pseudomonadota</taxon>
        <taxon>Gammaproteobacteria</taxon>
        <taxon>Legionellales</taxon>
        <taxon>Legionellaceae</taxon>
        <taxon>Legionella</taxon>
    </lineage>
</organism>
<dbReference type="Proteomes" id="UP000054715">
    <property type="component" value="Unassembled WGS sequence"/>
</dbReference>
<dbReference type="EMBL" id="LNYG01000013">
    <property type="protein sequence ID" value="KTD08146.1"/>
    <property type="molecule type" value="Genomic_DNA"/>
</dbReference>
<sequence length="294" mass="32838">MRKFNAINFIPYLIALLVYLFPKITQAEAQPPSLGNFALPSAQQPGPLLSFGQNIIDKNQLQIFVDPNYLKEPNQHYLTVPFSALYGLSDQASVLVTLPWAVDYVNKPYHSSGIGDISFQVEYAFFEKSTATYVDQFTFVNSLSLPTGSFNKKPSTGFGTPSVFAGATFNRMSVDWLLFASPGVIWITKNQNIQLGTEYFYQCGLGRNIHSVPGQYIFFLLGELDGTYLGKNKIDGHSYPNSGGNIIYATPSLWFSTKRWFFQLGLSLPVSQHWNGNQSETSYFASATTGWTFN</sequence>
<gene>
    <name evidence="1" type="ORF">Ljam_2341</name>
</gene>
<proteinExistence type="predicted"/>
<evidence type="ECO:0000313" key="1">
    <source>
        <dbReference type="EMBL" id="KTD08146.1"/>
    </source>
</evidence>
<name>A0A0W0UJQ1_9GAMM</name>
<evidence type="ECO:0000313" key="2">
    <source>
        <dbReference type="Proteomes" id="UP000054715"/>
    </source>
</evidence>
<comment type="caution">
    <text evidence="1">The sequence shown here is derived from an EMBL/GenBank/DDBJ whole genome shotgun (WGS) entry which is preliminary data.</text>
</comment>
<accession>A0A0W0UJQ1</accession>
<dbReference type="PATRIC" id="fig|455.5.peg.2464"/>
<dbReference type="RefSeq" id="WP_238583722.1">
    <property type="nucleotide sequence ID" value="NZ_CAAAJF010000018.1"/>
</dbReference>